<name>A0A8J4G7E7_9CHLO</name>
<keyword evidence="2" id="KW-0812">Transmembrane</keyword>
<evidence type="ECO:0000256" key="2">
    <source>
        <dbReference type="ARBA" id="ARBA00022692"/>
    </source>
</evidence>
<comment type="caution">
    <text evidence="7">The sequence shown here is derived from an EMBL/GenBank/DDBJ whole genome shotgun (WGS) entry which is preliminary data.</text>
</comment>
<evidence type="ECO:0000256" key="6">
    <source>
        <dbReference type="ARBA" id="ARBA00023180"/>
    </source>
</evidence>
<dbReference type="PANTHER" id="PTHR12270">
    <property type="entry name" value="GLYCOSYLTRANSFERASE-RELATED"/>
    <property type="match status" value="1"/>
</dbReference>
<evidence type="ECO:0000256" key="4">
    <source>
        <dbReference type="ARBA" id="ARBA00022989"/>
    </source>
</evidence>
<dbReference type="GO" id="GO:0015020">
    <property type="term" value="F:glucuronosyltransferase activity"/>
    <property type="evidence" value="ECO:0007669"/>
    <property type="project" value="TreeGrafter"/>
</dbReference>
<evidence type="ECO:0000256" key="3">
    <source>
        <dbReference type="ARBA" id="ARBA00022968"/>
    </source>
</evidence>
<evidence type="ECO:0000256" key="1">
    <source>
        <dbReference type="ARBA" id="ARBA00004606"/>
    </source>
</evidence>
<reference evidence="7" key="1">
    <citation type="journal article" date="2021" name="Proc. Natl. Acad. Sci. U.S.A.">
        <title>Three genomes in the algal genus Volvox reveal the fate of a haploid sex-determining region after a transition to homothallism.</title>
        <authorList>
            <person name="Yamamoto K."/>
            <person name="Hamaji T."/>
            <person name="Kawai-Toyooka H."/>
            <person name="Matsuzaki R."/>
            <person name="Takahashi F."/>
            <person name="Nishimura Y."/>
            <person name="Kawachi M."/>
            <person name="Noguchi H."/>
            <person name="Minakuchi Y."/>
            <person name="Umen J.G."/>
            <person name="Toyoda A."/>
            <person name="Nozaki H."/>
        </authorList>
    </citation>
    <scope>NUCLEOTIDE SEQUENCE</scope>
    <source>
        <strain evidence="7">NIES-3785</strain>
    </source>
</reference>
<dbReference type="GO" id="GO:0016020">
    <property type="term" value="C:membrane"/>
    <property type="evidence" value="ECO:0007669"/>
    <property type="project" value="UniProtKB-SubCell"/>
</dbReference>
<proteinExistence type="predicted"/>
<evidence type="ECO:0000256" key="5">
    <source>
        <dbReference type="ARBA" id="ARBA00023136"/>
    </source>
</evidence>
<keyword evidence="6" id="KW-0325">Glycoprotein</keyword>
<dbReference type="InterPro" id="IPR051292">
    <property type="entry name" value="Xyl/GlcA_transferase"/>
</dbReference>
<evidence type="ECO:0000313" key="7">
    <source>
        <dbReference type="EMBL" id="GIM01461.1"/>
    </source>
</evidence>
<keyword evidence="5" id="KW-0472">Membrane</keyword>
<sequence>MPGNVLFMGTNNCVLVTAAALTMVHILLEGISVRAVFVDERNKYHGDRASAEAGMKDSADALMSCFNSKFKPNPAPFIDFVNANPSQSFFLHRVWWSKQTSTFALSGFTSLDMSRLQMLESQCLSFPGGVIAAAVWQPLIETKPVARDFHGVPQLSPNNVQLLANTTNRLKELFKRMEAAKNPSWSSGSVAFGPSGSSLKSPQQATAACNLRLLLVAELVADEQMAIIMPINAIRNAAFLAVDSPLAAMVDVDLSISAGLAARVLSNQTRAEELVWRSHWEHVAWVLPTFDIHKNVSRLEKNAAVDEALAVPPNGKTTQLRSLWRERHRIHPFAADRYAVGHNATDYDRWFATYEEYPSGFQEGYEPWFMGPRRAMPPYDVRIRGRYHDKITNVRHAMKLLHFRVAPDIWLVHRPHGFSTSHLGYKNTHSDGSWALDKVIDVNGTKSTAADLYLKADQRFFRDVITRTNNNSYNGVADETWYHCRSELAWWRGTFPMGPALKTTL</sequence>
<evidence type="ECO:0000313" key="8">
    <source>
        <dbReference type="Proteomes" id="UP000722791"/>
    </source>
</evidence>
<organism evidence="7 8">
    <name type="scientific">Volvox reticuliferus</name>
    <dbReference type="NCBI Taxonomy" id="1737510"/>
    <lineage>
        <taxon>Eukaryota</taxon>
        <taxon>Viridiplantae</taxon>
        <taxon>Chlorophyta</taxon>
        <taxon>core chlorophytes</taxon>
        <taxon>Chlorophyceae</taxon>
        <taxon>CS clade</taxon>
        <taxon>Chlamydomonadales</taxon>
        <taxon>Volvocaceae</taxon>
        <taxon>Volvox</taxon>
    </lineage>
</organism>
<dbReference type="Proteomes" id="UP000722791">
    <property type="component" value="Unassembled WGS sequence"/>
</dbReference>
<dbReference type="GO" id="GO:0035269">
    <property type="term" value="P:protein O-linked glycosylation via mannose"/>
    <property type="evidence" value="ECO:0007669"/>
    <property type="project" value="TreeGrafter"/>
</dbReference>
<dbReference type="PANTHER" id="PTHR12270:SF52">
    <property type="entry name" value="GLYCOSYLTRANSFERASE-LIKE PROTEIN GNT13-RELATED"/>
    <property type="match status" value="1"/>
</dbReference>
<dbReference type="GO" id="GO:0042285">
    <property type="term" value="F:xylosyltransferase activity"/>
    <property type="evidence" value="ECO:0007669"/>
    <property type="project" value="TreeGrafter"/>
</dbReference>
<comment type="subcellular location">
    <subcellularLocation>
        <location evidence="1">Membrane</location>
        <topology evidence="1">Single-pass type II membrane protein</topology>
    </subcellularLocation>
</comment>
<dbReference type="Pfam" id="PF13896">
    <property type="entry name" value="Glyco_transf_49"/>
    <property type="match status" value="1"/>
</dbReference>
<keyword evidence="4" id="KW-1133">Transmembrane helix</keyword>
<gene>
    <name evidence="7" type="ORF">Vretimale_6177</name>
</gene>
<accession>A0A8J4G7E7</accession>
<dbReference type="EMBL" id="BNCQ01000009">
    <property type="protein sequence ID" value="GIM01461.1"/>
    <property type="molecule type" value="Genomic_DNA"/>
</dbReference>
<protein>
    <submittedName>
        <fullName evidence="7">Uncharacterized protein</fullName>
    </submittedName>
</protein>
<dbReference type="AlphaFoldDB" id="A0A8J4G7E7"/>
<keyword evidence="3" id="KW-0735">Signal-anchor</keyword>